<dbReference type="AlphaFoldDB" id="I9JH08"/>
<organism evidence="3 4">
    <name type="scientific">Bacteroides xylanisolvens CL03T12C04</name>
    <dbReference type="NCBI Taxonomy" id="997892"/>
    <lineage>
        <taxon>Bacteria</taxon>
        <taxon>Pseudomonadati</taxon>
        <taxon>Bacteroidota</taxon>
        <taxon>Bacteroidia</taxon>
        <taxon>Bacteroidales</taxon>
        <taxon>Bacteroidaceae</taxon>
        <taxon>Bacteroides</taxon>
    </lineage>
</organism>
<dbReference type="Proteomes" id="UP000003566">
    <property type="component" value="Unassembled WGS sequence"/>
</dbReference>
<dbReference type="PANTHER" id="PTHR48081">
    <property type="entry name" value="AB HYDROLASE SUPERFAMILY PROTEIN C4A8.06C"/>
    <property type="match status" value="1"/>
</dbReference>
<dbReference type="Pfam" id="PF20434">
    <property type="entry name" value="BD-FAE"/>
    <property type="match status" value="1"/>
</dbReference>
<protein>
    <recommendedName>
        <fullName evidence="2">BD-FAE-like domain-containing protein</fullName>
    </recommendedName>
</protein>
<dbReference type="HOGENOM" id="CLU_012494_4_6_10"/>
<dbReference type="GO" id="GO:0016787">
    <property type="term" value="F:hydrolase activity"/>
    <property type="evidence" value="ECO:0007669"/>
    <property type="project" value="UniProtKB-KW"/>
</dbReference>
<dbReference type="EMBL" id="AGXE01000014">
    <property type="protein sequence ID" value="EIY86054.1"/>
    <property type="molecule type" value="Genomic_DNA"/>
</dbReference>
<gene>
    <name evidence="3" type="ORF">HMPREF1074_02463</name>
</gene>
<dbReference type="Gene3D" id="3.40.50.1820">
    <property type="entry name" value="alpha/beta hydrolase"/>
    <property type="match status" value="1"/>
</dbReference>
<reference evidence="3 4" key="1">
    <citation type="submission" date="2012-02" db="EMBL/GenBank/DDBJ databases">
        <title>The Genome Sequence of Bacteroides xylanisolvens CL03T12C04.</title>
        <authorList>
            <consortium name="The Broad Institute Genome Sequencing Platform"/>
            <person name="Earl A."/>
            <person name="Ward D."/>
            <person name="Feldgarden M."/>
            <person name="Gevers D."/>
            <person name="Zitomersky N.L."/>
            <person name="Coyne M.J."/>
            <person name="Comstock L.E."/>
            <person name="Young S.K."/>
            <person name="Zeng Q."/>
            <person name="Gargeya S."/>
            <person name="Fitzgerald M."/>
            <person name="Haas B."/>
            <person name="Abouelleil A."/>
            <person name="Alvarado L."/>
            <person name="Arachchi H.M."/>
            <person name="Berlin A."/>
            <person name="Chapman S.B."/>
            <person name="Gearin G."/>
            <person name="Goldberg J."/>
            <person name="Griggs A."/>
            <person name="Gujja S."/>
            <person name="Hansen M."/>
            <person name="Heiman D."/>
            <person name="Howarth C."/>
            <person name="Larimer J."/>
            <person name="Lui A."/>
            <person name="MacDonald P.J.P."/>
            <person name="McCowen C."/>
            <person name="Montmayeur A."/>
            <person name="Murphy C."/>
            <person name="Neiman D."/>
            <person name="Pearson M."/>
            <person name="Priest M."/>
            <person name="Roberts A."/>
            <person name="Saif S."/>
            <person name="Shea T."/>
            <person name="Sisk P."/>
            <person name="Stolte C."/>
            <person name="Sykes S."/>
            <person name="Wortman J."/>
            <person name="Nusbaum C."/>
            <person name="Birren B."/>
        </authorList>
    </citation>
    <scope>NUCLEOTIDE SEQUENCE [LARGE SCALE GENOMIC DNA]</scope>
    <source>
        <strain evidence="3 4">CL03T12C04</strain>
    </source>
</reference>
<dbReference type="SUPFAM" id="SSF53474">
    <property type="entry name" value="alpha/beta-Hydrolases"/>
    <property type="match status" value="1"/>
</dbReference>
<dbReference type="InterPro" id="IPR029058">
    <property type="entry name" value="AB_hydrolase_fold"/>
</dbReference>
<proteinExistence type="predicted"/>
<keyword evidence="1" id="KW-0378">Hydrolase</keyword>
<dbReference type="InterPro" id="IPR050300">
    <property type="entry name" value="GDXG_lipolytic_enzyme"/>
</dbReference>
<evidence type="ECO:0000256" key="1">
    <source>
        <dbReference type="ARBA" id="ARBA00022801"/>
    </source>
</evidence>
<sequence length="306" mass="34787">MYRNKYFVFYSYQDFVILHFIRNMDSHILERIRNTEINKIMKKICFLLFLLCACIAQAQNAYHTNKDISYISGSETDIYRLERCKLDIYYPENKKDFSTIVWFHGGGMEGGNKFIHKELREQGFAVVAVNYRLSPKAKNPAYIEDAAEAVAWVFKNIEKYGGRKDHIFVSGHSAGGYLSLILAMDKKYMAAYGADADSVAAYLPVSGQTVTHFTIRKERGLPDGIPVVDEYAPVNKARKETAPLVLITGDKHLEMAARYEENALLEAVLKSIGNKKVTLYEMQGFDHGQVLGPACCLIADYVKRFK</sequence>
<accession>I9JH08</accession>
<dbReference type="InterPro" id="IPR049492">
    <property type="entry name" value="BD-FAE-like_dom"/>
</dbReference>
<name>I9JH08_9BACE</name>
<evidence type="ECO:0000313" key="3">
    <source>
        <dbReference type="EMBL" id="EIY86054.1"/>
    </source>
</evidence>
<dbReference type="PANTHER" id="PTHR48081:SF9">
    <property type="entry name" value="CARBOXYLESTERASE"/>
    <property type="match status" value="1"/>
</dbReference>
<evidence type="ECO:0000259" key="2">
    <source>
        <dbReference type="Pfam" id="PF20434"/>
    </source>
</evidence>
<evidence type="ECO:0000313" key="4">
    <source>
        <dbReference type="Proteomes" id="UP000003566"/>
    </source>
</evidence>
<comment type="caution">
    <text evidence="3">The sequence shown here is derived from an EMBL/GenBank/DDBJ whole genome shotgun (WGS) entry which is preliminary data.</text>
</comment>
<dbReference type="PATRIC" id="fig|997892.3.peg.2531"/>
<feature type="domain" description="BD-FAE-like" evidence="2">
    <location>
        <begin position="86"/>
        <end position="187"/>
    </location>
</feature>